<dbReference type="EMBL" id="HBIX01019440">
    <property type="protein sequence ID" value="CAE0721031.1"/>
    <property type="molecule type" value="Transcribed_RNA"/>
</dbReference>
<evidence type="ECO:0000256" key="3">
    <source>
        <dbReference type="SAM" id="SignalP"/>
    </source>
</evidence>
<keyword evidence="2" id="KW-0472">Membrane</keyword>
<accession>A0A6V0A1W0</accession>
<feature type="signal peptide" evidence="3">
    <location>
        <begin position="1"/>
        <end position="21"/>
    </location>
</feature>
<keyword evidence="3" id="KW-0732">Signal</keyword>
<feature type="transmembrane region" description="Helical" evidence="2">
    <location>
        <begin position="210"/>
        <end position="232"/>
    </location>
</feature>
<feature type="compositionally biased region" description="Polar residues" evidence="1">
    <location>
        <begin position="322"/>
        <end position="333"/>
    </location>
</feature>
<feature type="transmembrane region" description="Helical" evidence="2">
    <location>
        <begin position="69"/>
        <end position="89"/>
    </location>
</feature>
<feature type="transmembrane region" description="Helical" evidence="2">
    <location>
        <begin position="101"/>
        <end position="121"/>
    </location>
</feature>
<dbReference type="EMBL" id="HBIX01019439">
    <property type="protein sequence ID" value="CAE0721030.1"/>
    <property type="molecule type" value="Transcribed_RNA"/>
</dbReference>
<sequence length="333" mass="37055">MIALSTALCCFAAVLYWTCSAISIVIGVQKSSTWSSGNKEAYLELLPDNIMNEWVTKENMKGLELASGILNGFFWVVFCLPIIEMAWILSRNGTRSLGLNVGIAIFALAGTWTKWFSNIFWNGMYLSFLMMASHFNLENWMVSLQDAQYQLESEDGVGWRALEMNYTAFKGLVWIVNAVEWVFLAGVFTLTFLSVIKWRIHDQTTFGAKWNALGLFIGLISAVNFAAEIIGVEGFRVAWIFVLLYASLTRLILIPLWIIILGFQLPNATSKQFDSGIVGELELSEDHQDGRPSPFTIDDDDDEAEGDIQNSPTSPPPEAFSPTASPSAETPKS</sequence>
<evidence type="ECO:0000313" key="5">
    <source>
        <dbReference type="EMBL" id="CAE0721031.1"/>
    </source>
</evidence>
<keyword evidence="2" id="KW-0812">Transmembrane</keyword>
<feature type="chain" id="PRO_5036192491" evidence="3">
    <location>
        <begin position="22"/>
        <end position="333"/>
    </location>
</feature>
<evidence type="ECO:0000256" key="2">
    <source>
        <dbReference type="SAM" id="Phobius"/>
    </source>
</evidence>
<evidence type="ECO:0000256" key="1">
    <source>
        <dbReference type="SAM" id="MobiDB-lite"/>
    </source>
</evidence>
<feature type="transmembrane region" description="Helical" evidence="2">
    <location>
        <begin position="172"/>
        <end position="198"/>
    </location>
</feature>
<feature type="compositionally biased region" description="Acidic residues" evidence="1">
    <location>
        <begin position="297"/>
        <end position="306"/>
    </location>
</feature>
<reference evidence="5" key="1">
    <citation type="submission" date="2021-01" db="EMBL/GenBank/DDBJ databases">
        <authorList>
            <person name="Corre E."/>
            <person name="Pelletier E."/>
            <person name="Niang G."/>
            <person name="Scheremetjew M."/>
            <person name="Finn R."/>
            <person name="Kale V."/>
            <person name="Holt S."/>
            <person name="Cochrane G."/>
            <person name="Meng A."/>
            <person name="Brown T."/>
            <person name="Cohen L."/>
        </authorList>
    </citation>
    <scope>NUCLEOTIDE SEQUENCE</scope>
    <source>
        <strain evidence="5">10249 10 AB</strain>
    </source>
</reference>
<gene>
    <name evidence="4" type="ORF">PAUS00366_LOCUS13785</name>
    <name evidence="5" type="ORF">PAUS00366_LOCUS13786</name>
</gene>
<proteinExistence type="predicted"/>
<name>A0A6V0A1W0_9STRA</name>
<organism evidence="5">
    <name type="scientific">Pseudo-nitzschia australis</name>
    <dbReference type="NCBI Taxonomy" id="44445"/>
    <lineage>
        <taxon>Eukaryota</taxon>
        <taxon>Sar</taxon>
        <taxon>Stramenopiles</taxon>
        <taxon>Ochrophyta</taxon>
        <taxon>Bacillariophyta</taxon>
        <taxon>Bacillariophyceae</taxon>
        <taxon>Bacillariophycidae</taxon>
        <taxon>Bacillariales</taxon>
        <taxon>Bacillariaceae</taxon>
        <taxon>Pseudo-nitzschia</taxon>
    </lineage>
</organism>
<feature type="region of interest" description="Disordered" evidence="1">
    <location>
        <begin position="284"/>
        <end position="333"/>
    </location>
</feature>
<evidence type="ECO:0000313" key="4">
    <source>
        <dbReference type="EMBL" id="CAE0721030.1"/>
    </source>
</evidence>
<dbReference type="AlphaFoldDB" id="A0A6V0A1W0"/>
<keyword evidence="2" id="KW-1133">Transmembrane helix</keyword>
<feature type="transmembrane region" description="Helical" evidence="2">
    <location>
        <begin position="238"/>
        <end position="263"/>
    </location>
</feature>
<protein>
    <submittedName>
        <fullName evidence="5">Uncharacterized protein</fullName>
    </submittedName>
</protein>